<evidence type="ECO:0000256" key="2">
    <source>
        <dbReference type="ARBA" id="ARBA00007441"/>
    </source>
</evidence>
<dbReference type="Pfam" id="PF00155">
    <property type="entry name" value="Aminotran_1_2"/>
    <property type="match status" value="1"/>
</dbReference>
<feature type="domain" description="Aminotransferase class I/classII large" evidence="6">
    <location>
        <begin position="3"/>
        <end position="244"/>
    </location>
</feature>
<dbReference type="InterPro" id="IPR004838">
    <property type="entry name" value="NHTrfase_class1_PyrdxlP-BS"/>
</dbReference>
<evidence type="ECO:0000259" key="6">
    <source>
        <dbReference type="Pfam" id="PF00155"/>
    </source>
</evidence>
<dbReference type="InterPro" id="IPR015424">
    <property type="entry name" value="PyrdxlP-dep_Trfase"/>
</dbReference>
<keyword evidence="5" id="KW-0663">Pyridoxal phosphate</keyword>
<protein>
    <recommendedName>
        <fullName evidence="6">Aminotransferase class I/classII large domain-containing protein</fullName>
    </recommendedName>
</protein>
<dbReference type="PROSITE" id="PS00105">
    <property type="entry name" value="AA_TRANSFER_CLASS_1"/>
    <property type="match status" value="1"/>
</dbReference>
<dbReference type="Gene3D" id="3.40.640.10">
    <property type="entry name" value="Type I PLP-dependent aspartate aminotransferase-like (Major domain)"/>
    <property type="match status" value="1"/>
</dbReference>
<feature type="non-terminal residue" evidence="7">
    <location>
        <position position="1"/>
    </location>
</feature>
<dbReference type="AlphaFoldDB" id="X0XCB8"/>
<dbReference type="GO" id="GO:0030170">
    <property type="term" value="F:pyridoxal phosphate binding"/>
    <property type="evidence" value="ECO:0007669"/>
    <property type="project" value="InterPro"/>
</dbReference>
<evidence type="ECO:0000256" key="3">
    <source>
        <dbReference type="ARBA" id="ARBA00022576"/>
    </source>
</evidence>
<keyword evidence="3" id="KW-0032">Aminotransferase</keyword>
<proteinExistence type="inferred from homology"/>
<dbReference type="CDD" id="cd00609">
    <property type="entry name" value="AAT_like"/>
    <property type="match status" value="1"/>
</dbReference>
<dbReference type="EMBL" id="BARS01046796">
    <property type="protein sequence ID" value="GAG33057.1"/>
    <property type="molecule type" value="Genomic_DNA"/>
</dbReference>
<accession>X0XCB8</accession>
<organism evidence="7">
    <name type="scientific">marine sediment metagenome</name>
    <dbReference type="NCBI Taxonomy" id="412755"/>
    <lineage>
        <taxon>unclassified sequences</taxon>
        <taxon>metagenomes</taxon>
        <taxon>ecological metagenomes</taxon>
    </lineage>
</organism>
<name>X0XCB8_9ZZZZ</name>
<evidence type="ECO:0000256" key="5">
    <source>
        <dbReference type="ARBA" id="ARBA00022898"/>
    </source>
</evidence>
<evidence type="ECO:0000313" key="7">
    <source>
        <dbReference type="EMBL" id="GAG33057.1"/>
    </source>
</evidence>
<dbReference type="PANTHER" id="PTHR46383">
    <property type="entry name" value="ASPARTATE AMINOTRANSFERASE"/>
    <property type="match status" value="1"/>
</dbReference>
<dbReference type="InterPro" id="IPR050596">
    <property type="entry name" value="AspAT/PAT-like"/>
</dbReference>
<reference evidence="7" key="1">
    <citation type="journal article" date="2014" name="Front. Microbiol.">
        <title>High frequency of phylogenetically diverse reductive dehalogenase-homologous genes in deep subseafloor sedimentary metagenomes.</title>
        <authorList>
            <person name="Kawai M."/>
            <person name="Futagami T."/>
            <person name="Toyoda A."/>
            <person name="Takaki Y."/>
            <person name="Nishi S."/>
            <person name="Hori S."/>
            <person name="Arai W."/>
            <person name="Tsubouchi T."/>
            <person name="Morono Y."/>
            <person name="Uchiyama I."/>
            <person name="Ito T."/>
            <person name="Fujiyama A."/>
            <person name="Inagaki F."/>
            <person name="Takami H."/>
        </authorList>
    </citation>
    <scope>NUCLEOTIDE SEQUENCE</scope>
    <source>
        <strain evidence="7">Expedition CK06-06</strain>
    </source>
</reference>
<comment type="similarity">
    <text evidence="2">Belongs to the class-I pyridoxal-phosphate-dependent aminotransferase family.</text>
</comment>
<sequence>AVPVIVQTRQADDFKLTPRQLRESVTAKTKILLLCSPSNPTGTMYRPDELGQLAEVAIGEDLLVVADEIYERLVYAGHQFASFATVRPGLSERTILVNGVSKTYAMTGWRIGWTLSPTNVAKAISGLQSQQTSNPCSISQYAAIAALNGPQACVEHMLGEFAKRRQFVQQRLERIPGLSCADMAGAFYAFVNISEHLGRDYDGVRIDNSSQWSLELLQRHNVATVMGSAFGAEGYARISFAASME</sequence>
<keyword evidence="4" id="KW-0808">Transferase</keyword>
<dbReference type="InterPro" id="IPR015422">
    <property type="entry name" value="PyrdxlP-dep_Trfase_small"/>
</dbReference>
<comment type="cofactor">
    <cofactor evidence="1">
        <name>pyridoxal 5'-phosphate</name>
        <dbReference type="ChEBI" id="CHEBI:597326"/>
    </cofactor>
</comment>
<evidence type="ECO:0000256" key="1">
    <source>
        <dbReference type="ARBA" id="ARBA00001933"/>
    </source>
</evidence>
<dbReference type="SUPFAM" id="SSF53383">
    <property type="entry name" value="PLP-dependent transferases"/>
    <property type="match status" value="1"/>
</dbReference>
<feature type="non-terminal residue" evidence="7">
    <location>
        <position position="245"/>
    </location>
</feature>
<dbReference type="Gene3D" id="3.90.1150.10">
    <property type="entry name" value="Aspartate Aminotransferase, domain 1"/>
    <property type="match status" value="1"/>
</dbReference>
<evidence type="ECO:0000256" key="4">
    <source>
        <dbReference type="ARBA" id="ARBA00022679"/>
    </source>
</evidence>
<dbReference type="GO" id="GO:0006520">
    <property type="term" value="P:amino acid metabolic process"/>
    <property type="evidence" value="ECO:0007669"/>
    <property type="project" value="InterPro"/>
</dbReference>
<dbReference type="PANTHER" id="PTHR46383:SF1">
    <property type="entry name" value="ASPARTATE AMINOTRANSFERASE"/>
    <property type="match status" value="1"/>
</dbReference>
<dbReference type="InterPro" id="IPR004839">
    <property type="entry name" value="Aminotransferase_I/II_large"/>
</dbReference>
<dbReference type="GO" id="GO:0008483">
    <property type="term" value="F:transaminase activity"/>
    <property type="evidence" value="ECO:0007669"/>
    <property type="project" value="UniProtKB-KW"/>
</dbReference>
<gene>
    <name evidence="7" type="ORF">S01H1_70377</name>
</gene>
<comment type="caution">
    <text evidence="7">The sequence shown here is derived from an EMBL/GenBank/DDBJ whole genome shotgun (WGS) entry which is preliminary data.</text>
</comment>
<dbReference type="InterPro" id="IPR015421">
    <property type="entry name" value="PyrdxlP-dep_Trfase_major"/>
</dbReference>